<keyword evidence="11" id="KW-0175">Coiled coil</keyword>
<protein>
    <recommendedName>
        <fullName evidence="1">RNA helicase</fullName>
        <ecNumber evidence="1">3.6.4.13</ecNumber>
    </recommendedName>
</protein>
<keyword evidence="6" id="KW-0067">ATP-binding</keyword>
<feature type="coiled-coil region" evidence="11">
    <location>
        <begin position="6"/>
        <end position="41"/>
    </location>
</feature>
<feature type="compositionally biased region" description="Low complexity" evidence="12">
    <location>
        <begin position="121"/>
        <end position="131"/>
    </location>
</feature>
<proteinExistence type="inferred from homology"/>
<name>A0AAD7UM21_9STRA</name>
<evidence type="ECO:0000256" key="3">
    <source>
        <dbReference type="ARBA" id="ARBA00022741"/>
    </source>
</evidence>
<evidence type="ECO:0000256" key="12">
    <source>
        <dbReference type="SAM" id="MobiDB-lite"/>
    </source>
</evidence>
<feature type="compositionally biased region" description="Basic and acidic residues" evidence="12">
    <location>
        <begin position="87"/>
        <end position="104"/>
    </location>
</feature>
<feature type="compositionally biased region" description="Basic and acidic residues" evidence="12">
    <location>
        <begin position="751"/>
        <end position="768"/>
    </location>
</feature>
<feature type="region of interest" description="Disordered" evidence="12">
    <location>
        <begin position="748"/>
        <end position="768"/>
    </location>
</feature>
<evidence type="ECO:0000256" key="9">
    <source>
        <dbReference type="ARBA" id="ARBA00047984"/>
    </source>
</evidence>
<evidence type="ECO:0000256" key="6">
    <source>
        <dbReference type="ARBA" id="ARBA00022840"/>
    </source>
</evidence>
<feature type="domain" description="Helicase ATP-binding" evidence="13">
    <location>
        <begin position="379"/>
        <end position="581"/>
    </location>
</feature>
<dbReference type="InterPro" id="IPR014014">
    <property type="entry name" value="RNA_helicase_DEAD_Q_motif"/>
</dbReference>
<evidence type="ECO:0000259" key="14">
    <source>
        <dbReference type="PROSITE" id="PS51194"/>
    </source>
</evidence>
<evidence type="ECO:0000256" key="8">
    <source>
        <dbReference type="ARBA" id="ARBA00037954"/>
    </source>
</evidence>
<evidence type="ECO:0000256" key="5">
    <source>
        <dbReference type="ARBA" id="ARBA00022806"/>
    </source>
</evidence>
<evidence type="ECO:0000313" key="16">
    <source>
        <dbReference type="EMBL" id="KAJ8611665.1"/>
    </source>
</evidence>
<keyword evidence="5" id="KW-0347">Helicase</keyword>
<dbReference type="GO" id="GO:0008380">
    <property type="term" value="P:RNA splicing"/>
    <property type="evidence" value="ECO:0007669"/>
    <property type="project" value="UniProtKB-KW"/>
</dbReference>
<evidence type="ECO:0000259" key="13">
    <source>
        <dbReference type="PROSITE" id="PS51192"/>
    </source>
</evidence>
<keyword evidence="17" id="KW-1185">Reference proteome</keyword>
<feature type="coiled-coil region" evidence="11">
    <location>
        <begin position="252"/>
        <end position="292"/>
    </location>
</feature>
<keyword evidence="4" id="KW-0378">Hydrolase</keyword>
<accession>A0AAD7UM21</accession>
<feature type="domain" description="DEAD-box RNA helicase Q" evidence="15">
    <location>
        <begin position="348"/>
        <end position="376"/>
    </location>
</feature>
<comment type="catalytic activity">
    <reaction evidence="9">
        <text>ATP + H2O = ADP + phosphate + H(+)</text>
        <dbReference type="Rhea" id="RHEA:13065"/>
        <dbReference type="ChEBI" id="CHEBI:15377"/>
        <dbReference type="ChEBI" id="CHEBI:15378"/>
        <dbReference type="ChEBI" id="CHEBI:30616"/>
        <dbReference type="ChEBI" id="CHEBI:43474"/>
        <dbReference type="ChEBI" id="CHEBI:456216"/>
        <dbReference type="EC" id="3.6.4.13"/>
    </reaction>
</comment>
<comment type="caution">
    <text evidence="16">The sequence shown here is derived from an EMBL/GenBank/DDBJ whole genome shotgun (WGS) entry which is preliminary data.</text>
</comment>
<dbReference type="GO" id="GO:0006397">
    <property type="term" value="P:mRNA processing"/>
    <property type="evidence" value="ECO:0007669"/>
    <property type="project" value="UniProtKB-KW"/>
</dbReference>
<dbReference type="Proteomes" id="UP001230188">
    <property type="component" value="Unassembled WGS sequence"/>
</dbReference>
<keyword evidence="3" id="KW-0547">Nucleotide-binding</keyword>
<keyword evidence="2" id="KW-0507">mRNA processing</keyword>
<dbReference type="SUPFAM" id="SSF52540">
    <property type="entry name" value="P-loop containing nucleoside triphosphate hydrolases"/>
    <property type="match status" value="1"/>
</dbReference>
<dbReference type="AlphaFoldDB" id="A0AAD7UM21"/>
<comment type="similarity">
    <text evidence="8">Belongs to the DEAD box helicase family. DDX23/PRP28 subfamily.</text>
</comment>
<gene>
    <name evidence="16" type="ORF">CTAYLR_007890</name>
</gene>
<dbReference type="GO" id="GO:0016787">
    <property type="term" value="F:hydrolase activity"/>
    <property type="evidence" value="ECO:0007669"/>
    <property type="project" value="UniProtKB-KW"/>
</dbReference>
<dbReference type="CDD" id="cd18787">
    <property type="entry name" value="SF2_C_DEAD"/>
    <property type="match status" value="1"/>
</dbReference>
<evidence type="ECO:0000313" key="17">
    <source>
        <dbReference type="Proteomes" id="UP001230188"/>
    </source>
</evidence>
<dbReference type="PANTHER" id="PTHR47958">
    <property type="entry name" value="ATP-DEPENDENT RNA HELICASE DBP3"/>
    <property type="match status" value="1"/>
</dbReference>
<feature type="domain" description="Helicase C-terminal" evidence="14">
    <location>
        <begin position="605"/>
        <end position="755"/>
    </location>
</feature>
<evidence type="ECO:0000256" key="2">
    <source>
        <dbReference type="ARBA" id="ARBA00022664"/>
    </source>
</evidence>
<dbReference type="PROSITE" id="PS51194">
    <property type="entry name" value="HELICASE_CTER"/>
    <property type="match status" value="1"/>
</dbReference>
<dbReference type="SMART" id="SM00487">
    <property type="entry name" value="DEXDc"/>
    <property type="match status" value="1"/>
</dbReference>
<keyword evidence="7" id="KW-0508">mRNA splicing</keyword>
<dbReference type="PROSITE" id="PS51192">
    <property type="entry name" value="HELICASE_ATP_BIND_1"/>
    <property type="match status" value="1"/>
</dbReference>
<dbReference type="GO" id="GO:0003676">
    <property type="term" value="F:nucleic acid binding"/>
    <property type="evidence" value="ECO:0007669"/>
    <property type="project" value="InterPro"/>
</dbReference>
<feature type="region of interest" description="Disordered" evidence="12">
    <location>
        <begin position="84"/>
        <end position="191"/>
    </location>
</feature>
<dbReference type="Gene3D" id="3.40.50.300">
    <property type="entry name" value="P-loop containing nucleotide triphosphate hydrolases"/>
    <property type="match status" value="2"/>
</dbReference>
<feature type="short sequence motif" description="Q motif" evidence="10">
    <location>
        <begin position="348"/>
        <end position="376"/>
    </location>
</feature>
<dbReference type="EMBL" id="JAQMWT010000066">
    <property type="protein sequence ID" value="KAJ8611665.1"/>
    <property type="molecule type" value="Genomic_DNA"/>
</dbReference>
<evidence type="ECO:0000256" key="4">
    <source>
        <dbReference type="ARBA" id="ARBA00022801"/>
    </source>
</evidence>
<evidence type="ECO:0000256" key="11">
    <source>
        <dbReference type="SAM" id="Coils"/>
    </source>
</evidence>
<evidence type="ECO:0000256" key="10">
    <source>
        <dbReference type="PROSITE-ProRule" id="PRU00552"/>
    </source>
</evidence>
<dbReference type="GO" id="GO:0005524">
    <property type="term" value="F:ATP binding"/>
    <property type="evidence" value="ECO:0007669"/>
    <property type="project" value="UniProtKB-KW"/>
</dbReference>
<dbReference type="Pfam" id="PF00271">
    <property type="entry name" value="Helicase_C"/>
    <property type="match status" value="1"/>
</dbReference>
<dbReference type="GO" id="GO:0003724">
    <property type="term" value="F:RNA helicase activity"/>
    <property type="evidence" value="ECO:0007669"/>
    <property type="project" value="UniProtKB-EC"/>
</dbReference>
<dbReference type="InterPro" id="IPR014001">
    <property type="entry name" value="Helicase_ATP-bd"/>
</dbReference>
<organism evidence="16 17">
    <name type="scientific">Chrysophaeum taylorii</name>
    <dbReference type="NCBI Taxonomy" id="2483200"/>
    <lineage>
        <taxon>Eukaryota</taxon>
        <taxon>Sar</taxon>
        <taxon>Stramenopiles</taxon>
        <taxon>Ochrophyta</taxon>
        <taxon>Pelagophyceae</taxon>
        <taxon>Pelagomonadales</taxon>
        <taxon>Pelagomonadaceae</taxon>
        <taxon>Chrysophaeum</taxon>
    </lineage>
</organism>
<dbReference type="InterPro" id="IPR001650">
    <property type="entry name" value="Helicase_C-like"/>
</dbReference>
<evidence type="ECO:0000256" key="7">
    <source>
        <dbReference type="ARBA" id="ARBA00023187"/>
    </source>
</evidence>
<dbReference type="Pfam" id="PF25430">
    <property type="entry name" value="DDX23"/>
    <property type="match status" value="1"/>
</dbReference>
<dbReference type="PROSITE" id="PS51195">
    <property type="entry name" value="Q_MOTIF"/>
    <property type="match status" value="1"/>
</dbReference>
<reference evidence="16" key="1">
    <citation type="submission" date="2023-01" db="EMBL/GenBank/DDBJ databases">
        <title>Metagenome sequencing of chrysophaentin producing Chrysophaeum taylorii.</title>
        <authorList>
            <person name="Davison J."/>
            <person name="Bewley C."/>
        </authorList>
    </citation>
    <scope>NUCLEOTIDE SEQUENCE</scope>
    <source>
        <strain evidence="16">NIES-1699</strain>
    </source>
</reference>
<dbReference type="Pfam" id="PF00270">
    <property type="entry name" value="DEAD"/>
    <property type="match status" value="1"/>
</dbReference>
<dbReference type="SMART" id="SM00490">
    <property type="entry name" value="HELICc"/>
    <property type="match status" value="1"/>
</dbReference>
<evidence type="ECO:0000256" key="1">
    <source>
        <dbReference type="ARBA" id="ARBA00012552"/>
    </source>
</evidence>
<dbReference type="EC" id="3.6.4.13" evidence="1"/>
<dbReference type="InterPro" id="IPR011545">
    <property type="entry name" value="DEAD/DEAH_box_helicase_dom"/>
</dbReference>
<evidence type="ECO:0000259" key="15">
    <source>
        <dbReference type="PROSITE" id="PS51195"/>
    </source>
</evidence>
<feature type="compositionally biased region" description="Low complexity" evidence="12">
    <location>
        <begin position="163"/>
        <end position="172"/>
    </location>
</feature>
<dbReference type="InterPro" id="IPR057479">
    <property type="entry name" value="PRP28/DDX23-like_helical"/>
</dbReference>
<dbReference type="InterPro" id="IPR027417">
    <property type="entry name" value="P-loop_NTPase"/>
</dbReference>
<sequence>MESVSAAAAAARVEIIEEAVSEQEREEAERLHRRAVAAEAMAAARSVAKERGVLLKKEEASSFKAERLEKPAFMTKAQRQAAALARVEAKRKERQATLERESSKRRGARGGRFNEPAPLRDAAGAAQQDAARLMLRALDDEDPAKGASKNNHLNNKRKRSESKSSSELTTSEQELRSIRETYLGTGGGTKKRIVKPSEKFARIFQFDWDAGEDTSADLNPLYARRHAVQPLLGRGYVAGLDMREQRKAHNFAQVLAEKRQAEERALEEAEGVARAERKAREARRKEERDRLEADLAAEAEKVATKSLGKALSHWSEKKLEEMTERDWRIFKEDFDIRVRGGRAPAPLRTWEEAEIRDEIRRAIRDLGFKEPSPIQRQAIPVGLEQRDIIGVAETGSGKTAAFAIPMLDWVARLPSGRISHLADDGPLGLVMAPTRELANQINEEIGKLAKYMNIKSCTVVGGANVEDQAFRLREGVELVVGTPGRLNDCLETQYLVLNQANYVVLDECDRMLDMGFEPQVTAVLEAMGGLLKSEDEGELERQEEAAKRGEAWFRITCMFSATMPPPVEKLARRFMRMPAIVAIGDEDSNKNKRIAQRVVYTTDAAKKNALVDLLRRKTHDDDKILVFCNEKKSCDLVGKFVQAAGLRCAIIHGGKSQDSRDYALEQFKQGAVTTLIATDVAGRGLDIPNVAHVVNFDMSLKIDSYCHRIGRTGRAGKDGIATTFLTDADEAIMYELRQYLEQTDAEIPPALDRHPAARAKPGERNDRGELLTARASKGNTQFLKEDKFDLA</sequence>
<dbReference type="CDD" id="cd17945">
    <property type="entry name" value="DEADc_DDX23"/>
    <property type="match status" value="1"/>
</dbReference>